<feature type="compositionally biased region" description="Basic and acidic residues" evidence="5">
    <location>
        <begin position="648"/>
        <end position="660"/>
    </location>
</feature>
<proteinExistence type="predicted"/>
<keyword evidence="8" id="KW-1185">Reference proteome</keyword>
<dbReference type="PANTHER" id="PTHR43687:SF4">
    <property type="entry name" value="BLR5484 PROTEIN"/>
    <property type="match status" value="1"/>
</dbReference>
<dbReference type="Proteomes" id="UP000436016">
    <property type="component" value="Unassembled WGS sequence"/>
</dbReference>
<dbReference type="SUPFAM" id="SSF54862">
    <property type="entry name" value="4Fe-4S ferredoxins"/>
    <property type="match status" value="1"/>
</dbReference>
<accession>A0A6B0TUI1</accession>
<dbReference type="GO" id="GO:0046872">
    <property type="term" value="F:metal ion binding"/>
    <property type="evidence" value="ECO:0007669"/>
    <property type="project" value="UniProtKB-KW"/>
</dbReference>
<feature type="region of interest" description="Disordered" evidence="5">
    <location>
        <begin position="637"/>
        <end position="668"/>
    </location>
</feature>
<evidence type="ECO:0000259" key="6">
    <source>
        <dbReference type="PROSITE" id="PS51379"/>
    </source>
</evidence>
<evidence type="ECO:0000313" key="8">
    <source>
        <dbReference type="Proteomes" id="UP000436016"/>
    </source>
</evidence>
<evidence type="ECO:0000256" key="5">
    <source>
        <dbReference type="SAM" id="MobiDB-lite"/>
    </source>
</evidence>
<evidence type="ECO:0000256" key="3">
    <source>
        <dbReference type="ARBA" id="ARBA00023004"/>
    </source>
</evidence>
<feature type="domain" description="4Fe-4S ferredoxin-type" evidence="6">
    <location>
        <begin position="503"/>
        <end position="532"/>
    </location>
</feature>
<keyword evidence="3" id="KW-0408">Iron</keyword>
<dbReference type="InterPro" id="IPR017896">
    <property type="entry name" value="4Fe4S_Fe-S-bd"/>
</dbReference>
<dbReference type="PANTHER" id="PTHR43687">
    <property type="entry name" value="ADENYLYLSULFATE REDUCTASE, BETA SUBUNIT"/>
    <property type="match status" value="1"/>
</dbReference>
<keyword evidence="1" id="KW-0004">4Fe-4S</keyword>
<dbReference type="AlphaFoldDB" id="A0A6B0TUI1"/>
<evidence type="ECO:0000256" key="2">
    <source>
        <dbReference type="ARBA" id="ARBA00022723"/>
    </source>
</evidence>
<dbReference type="InterPro" id="IPR050572">
    <property type="entry name" value="Fe-S_Ferredoxin"/>
</dbReference>
<dbReference type="GO" id="GO:0051539">
    <property type="term" value="F:4 iron, 4 sulfur cluster binding"/>
    <property type="evidence" value="ECO:0007669"/>
    <property type="project" value="UniProtKB-KW"/>
</dbReference>
<comment type="caution">
    <text evidence="7">The sequence shown here is derived from an EMBL/GenBank/DDBJ whole genome shotgun (WGS) entry which is preliminary data.</text>
</comment>
<organism evidence="7 8">
    <name type="scientific">Oceanomicrobium pacificus</name>
    <dbReference type="NCBI Taxonomy" id="2692916"/>
    <lineage>
        <taxon>Bacteria</taxon>
        <taxon>Pseudomonadati</taxon>
        <taxon>Pseudomonadota</taxon>
        <taxon>Alphaproteobacteria</taxon>
        <taxon>Rhodobacterales</taxon>
        <taxon>Paracoccaceae</taxon>
        <taxon>Oceanomicrobium</taxon>
    </lineage>
</organism>
<dbReference type="RefSeq" id="WP_160855960.1">
    <property type="nucleotide sequence ID" value="NZ_WUWG01000006.1"/>
</dbReference>
<evidence type="ECO:0000256" key="1">
    <source>
        <dbReference type="ARBA" id="ARBA00022485"/>
    </source>
</evidence>
<dbReference type="InterPro" id="IPR017900">
    <property type="entry name" value="4Fe4S_Fe_S_CS"/>
</dbReference>
<dbReference type="Gene3D" id="3.30.70.20">
    <property type="match status" value="2"/>
</dbReference>
<dbReference type="Pfam" id="PF13187">
    <property type="entry name" value="Fer4_9"/>
    <property type="match status" value="1"/>
</dbReference>
<dbReference type="EMBL" id="WUWG01000006">
    <property type="protein sequence ID" value="MXU66449.1"/>
    <property type="molecule type" value="Genomic_DNA"/>
</dbReference>
<keyword evidence="2" id="KW-0479">Metal-binding</keyword>
<evidence type="ECO:0000313" key="7">
    <source>
        <dbReference type="EMBL" id="MXU66449.1"/>
    </source>
</evidence>
<dbReference type="Pfam" id="PF12838">
    <property type="entry name" value="Fer4_7"/>
    <property type="match status" value="1"/>
</dbReference>
<dbReference type="PROSITE" id="PS51379">
    <property type="entry name" value="4FE4S_FER_2"/>
    <property type="match status" value="3"/>
</dbReference>
<evidence type="ECO:0000256" key="4">
    <source>
        <dbReference type="ARBA" id="ARBA00023014"/>
    </source>
</evidence>
<keyword evidence="4" id="KW-0411">Iron-sulfur</keyword>
<feature type="domain" description="4Fe-4S ferredoxin-type" evidence="6">
    <location>
        <begin position="303"/>
        <end position="332"/>
    </location>
</feature>
<dbReference type="PROSITE" id="PS00198">
    <property type="entry name" value="4FE4S_FER_1"/>
    <property type="match status" value="2"/>
</dbReference>
<name>A0A6B0TUI1_9RHOB</name>
<protein>
    <submittedName>
        <fullName evidence="7">4Fe-4S dicluster domain-containing protein</fullName>
    </submittedName>
</protein>
<feature type="domain" description="4Fe-4S ferredoxin-type" evidence="6">
    <location>
        <begin position="534"/>
        <end position="563"/>
    </location>
</feature>
<gene>
    <name evidence="7" type="ORF">GSH16_13440</name>
</gene>
<reference evidence="7 8" key="1">
    <citation type="submission" date="2019-12" db="EMBL/GenBank/DDBJ databases">
        <title>Strain KN286 was isolated from seawater, which was collected from Caroline Seamount in the tropical western Pacific.</title>
        <authorList>
            <person name="Wang Q."/>
        </authorList>
    </citation>
    <scope>NUCLEOTIDE SEQUENCE [LARGE SCALE GENOMIC DNA]</scope>
    <source>
        <strain evidence="7 8">KN286</strain>
    </source>
</reference>
<sequence length="668" mass="69383">MARPILLCDCSGSQKLDRDRLADATGLCCSRIHSALCTTEIDRAEAAMVAASEAGEELMVACAQEARRFSDLAGDLGLPDPVFVDLRDRAGWTADAAGTVPKMAALIAEAQVPAPPDRTVEVQSAGLCLIIGPGDAVAPVAAWLAEHLAVTCLMTDDGDVLPPAHRTVEMHRGAVRSATGSLGGFFLTVSGFRAGDPSGRGPMRFDADPATVSTECDIIFDLTGGPPLFPAHEKRDGYLRADPARPAEIWAAAAEAATLKGTFDKTLHVELDPLICAHERAGQTGCTRCLSLCPTGAIRPDGDAVAIDPGICAGCGACAVACPSGAVSYAAPPVDHLFARLSALVGAAREAGLDRPRLLVHDAGDGRDWIALCARMGDGLPADLLPFAVEKLGLFGHAEAALAAALGCARIDLLDTGRGWPDHLVAELDLARAIIGDAVPVARIAPPDPVALPDHLGTAPDATGPAPQPVLALGDRRSVTRLAAQGLHADGAVLPLPQGAPYGAVLVDRDACTLCLACASLCPSAALSDNPDRPELRFQEAACLQCGICAAACPEQAITLEPRLATGADALGHAVLHGEDPAECIECGRAFGVQSTIDRIVAKLEGAHPMFAKSDQARLIRMCDDCRVTAQAHSDLQPFASAPRPRIRTTEDDLRERDAAKGPPPKLH</sequence>